<gene>
    <name evidence="1" type="primary">AVEN_148349_1</name>
    <name evidence="1" type="ORF">CEXT_226651</name>
</gene>
<protein>
    <submittedName>
        <fullName evidence="1">Prokineticin domain-containing protein</fullName>
    </submittedName>
</protein>
<evidence type="ECO:0000313" key="2">
    <source>
        <dbReference type="Proteomes" id="UP001054945"/>
    </source>
</evidence>
<accession>A0AAV4RZ96</accession>
<name>A0AAV4RZ96_CAEEX</name>
<dbReference type="AlphaFoldDB" id="A0AAV4RZ96"/>
<sequence>MILEVVKSSVDLMKMSQPSRHLNLNGDATCRKTCRLNECCSKRIFKDEAYCVQYRQLNELCLDGGLDETMYDEKYDITCPCQPGLTCMKKGVSDNKGGFKFTDNPICRNLTSERMEAIRRSSIGSYASASAAEGRR</sequence>
<evidence type="ECO:0000313" key="1">
    <source>
        <dbReference type="EMBL" id="GIY25802.1"/>
    </source>
</evidence>
<organism evidence="1 2">
    <name type="scientific">Caerostris extrusa</name>
    <name type="common">Bark spider</name>
    <name type="synonym">Caerostris bankana</name>
    <dbReference type="NCBI Taxonomy" id="172846"/>
    <lineage>
        <taxon>Eukaryota</taxon>
        <taxon>Metazoa</taxon>
        <taxon>Ecdysozoa</taxon>
        <taxon>Arthropoda</taxon>
        <taxon>Chelicerata</taxon>
        <taxon>Arachnida</taxon>
        <taxon>Araneae</taxon>
        <taxon>Araneomorphae</taxon>
        <taxon>Entelegynae</taxon>
        <taxon>Araneoidea</taxon>
        <taxon>Araneidae</taxon>
        <taxon>Caerostris</taxon>
    </lineage>
</organism>
<comment type="caution">
    <text evidence="1">The sequence shown here is derived from an EMBL/GenBank/DDBJ whole genome shotgun (WGS) entry which is preliminary data.</text>
</comment>
<reference evidence="1 2" key="1">
    <citation type="submission" date="2021-06" db="EMBL/GenBank/DDBJ databases">
        <title>Caerostris extrusa draft genome.</title>
        <authorList>
            <person name="Kono N."/>
            <person name="Arakawa K."/>
        </authorList>
    </citation>
    <scope>NUCLEOTIDE SEQUENCE [LARGE SCALE GENOMIC DNA]</scope>
</reference>
<dbReference type="EMBL" id="BPLR01008577">
    <property type="protein sequence ID" value="GIY25802.1"/>
    <property type="molecule type" value="Genomic_DNA"/>
</dbReference>
<proteinExistence type="predicted"/>
<dbReference type="Gene3D" id="2.10.80.10">
    <property type="entry name" value="Lipase, subunit A"/>
    <property type="match status" value="1"/>
</dbReference>
<dbReference type="Proteomes" id="UP001054945">
    <property type="component" value="Unassembled WGS sequence"/>
</dbReference>
<keyword evidence="2" id="KW-1185">Reference proteome</keyword>